<organism evidence="1 2">
    <name type="scientific">Flavobacterium cyanobacteriorum</name>
    <dbReference type="NCBI Taxonomy" id="2022802"/>
    <lineage>
        <taxon>Bacteria</taxon>
        <taxon>Pseudomonadati</taxon>
        <taxon>Bacteroidota</taxon>
        <taxon>Flavobacteriia</taxon>
        <taxon>Flavobacteriales</taxon>
        <taxon>Flavobacteriaceae</taxon>
        <taxon>Flavobacterium</taxon>
    </lineage>
</organism>
<dbReference type="InterPro" id="IPR058512">
    <property type="entry name" value="DUF8199"/>
</dbReference>
<comment type="caution">
    <text evidence="1">The sequence shown here is derived from an EMBL/GenBank/DDBJ whole genome shotgun (WGS) entry which is preliminary data.</text>
</comment>
<evidence type="ECO:0000313" key="1">
    <source>
        <dbReference type="EMBL" id="OYQ36907.1"/>
    </source>
</evidence>
<evidence type="ECO:0000313" key="2">
    <source>
        <dbReference type="Proteomes" id="UP000216605"/>
    </source>
</evidence>
<protein>
    <submittedName>
        <fullName evidence="1">Uncharacterized protein</fullName>
    </submittedName>
</protein>
<proteinExistence type="predicted"/>
<accession>A0A255Z5V0</accession>
<dbReference type="Proteomes" id="UP000216605">
    <property type="component" value="Unassembled WGS sequence"/>
</dbReference>
<gene>
    <name evidence="1" type="ORF">CHU92_09150</name>
</gene>
<dbReference type="EMBL" id="NOXV01000264">
    <property type="protein sequence ID" value="OYQ36907.1"/>
    <property type="molecule type" value="Genomic_DNA"/>
</dbReference>
<keyword evidence="2" id="KW-1185">Reference proteome</keyword>
<dbReference type="OrthoDB" id="795045at2"/>
<sequence length="146" mass="16544">MMIRKYIATIISVLILVSNIGLALNVHYCMGSVSSVSLAYKVDEPENGHHGHKHDKAGKMACCKTSDKGHKSCCENDFVKLQDKNEGKVIVKSLQFDLDAFCRMAEWKPVPFYQQPPAIQQQVTSFYCEANAPPLFKLYCRYIFYA</sequence>
<dbReference type="RefSeq" id="WP_094414827.1">
    <property type="nucleotide sequence ID" value="NZ_NOXV01000264.1"/>
</dbReference>
<dbReference type="AlphaFoldDB" id="A0A255Z5V0"/>
<reference evidence="1 2" key="1">
    <citation type="submission" date="2017-07" db="EMBL/GenBank/DDBJ databases">
        <title>Flavobacterium cyanobacteriorum sp. nov., isolated from cyanobacterial aggregates in a eutrophic lake.</title>
        <authorList>
            <person name="Cai H."/>
        </authorList>
    </citation>
    <scope>NUCLEOTIDE SEQUENCE [LARGE SCALE GENOMIC DNA]</scope>
    <source>
        <strain evidence="1 2">TH021</strain>
    </source>
</reference>
<dbReference type="InterPro" id="IPR058060">
    <property type="entry name" value="HYC_CC_PP"/>
</dbReference>
<name>A0A255Z5V0_9FLAO</name>
<dbReference type="Pfam" id="PF26622">
    <property type="entry name" value="DUF8199"/>
    <property type="match status" value="1"/>
</dbReference>
<dbReference type="NCBIfam" id="NF047658">
    <property type="entry name" value="HYC_CC_PP"/>
    <property type="match status" value="1"/>
</dbReference>